<accession>A0ABP1G4M2</accession>
<evidence type="ECO:0000313" key="3">
    <source>
        <dbReference type="Proteomes" id="UP001497392"/>
    </source>
</evidence>
<dbReference type="Proteomes" id="UP001497392">
    <property type="component" value="Unassembled WGS sequence"/>
</dbReference>
<proteinExistence type="predicted"/>
<gene>
    <name evidence="2" type="primary">g9978</name>
    <name evidence="2" type="ORF">VP750_LOCUS8980</name>
</gene>
<sequence length="119" mass="13559">MSFTGGRLKLKGDDTGVKKKKKRKSKAEDESKALQLAEEATEPDAMPKETREGYILEGQPDDTDRRTAAEKRYDEMMLKREKERVAKAASKSHRERVNEFNAYLQNLSEHHDIPKVGPG</sequence>
<evidence type="ECO:0000256" key="1">
    <source>
        <dbReference type="SAM" id="MobiDB-lite"/>
    </source>
</evidence>
<dbReference type="PANTHER" id="PTHR13282">
    <property type="entry name" value="PROTEIN FAM32A"/>
    <property type="match status" value="1"/>
</dbReference>
<comment type="caution">
    <text evidence="2">The sequence shown here is derived from an EMBL/GenBank/DDBJ whole genome shotgun (WGS) entry which is preliminary data.</text>
</comment>
<feature type="compositionally biased region" description="Basic and acidic residues" evidence="1">
    <location>
        <begin position="45"/>
        <end position="54"/>
    </location>
</feature>
<dbReference type="PANTHER" id="PTHR13282:SF6">
    <property type="entry name" value="PROTEIN FAM32A"/>
    <property type="match status" value="1"/>
</dbReference>
<organism evidence="2 3">
    <name type="scientific">Coccomyxa viridis</name>
    <dbReference type="NCBI Taxonomy" id="1274662"/>
    <lineage>
        <taxon>Eukaryota</taxon>
        <taxon>Viridiplantae</taxon>
        <taxon>Chlorophyta</taxon>
        <taxon>core chlorophytes</taxon>
        <taxon>Trebouxiophyceae</taxon>
        <taxon>Trebouxiophyceae incertae sedis</taxon>
        <taxon>Coccomyxaceae</taxon>
        <taxon>Coccomyxa</taxon>
    </lineage>
</organism>
<name>A0ABP1G4M2_9CHLO</name>
<keyword evidence="3" id="KW-1185">Reference proteome</keyword>
<reference evidence="2 3" key="1">
    <citation type="submission" date="2024-06" db="EMBL/GenBank/DDBJ databases">
        <authorList>
            <person name="Kraege A."/>
            <person name="Thomma B."/>
        </authorList>
    </citation>
    <scope>NUCLEOTIDE SEQUENCE [LARGE SCALE GENOMIC DNA]</scope>
</reference>
<feature type="region of interest" description="Disordered" evidence="1">
    <location>
        <begin position="1"/>
        <end position="66"/>
    </location>
</feature>
<evidence type="ECO:0000313" key="2">
    <source>
        <dbReference type="EMBL" id="CAL5227074.1"/>
    </source>
</evidence>
<protein>
    <submittedName>
        <fullName evidence="2">G9978 protein</fullName>
    </submittedName>
</protein>
<dbReference type="Pfam" id="PF08555">
    <property type="entry name" value="FAM32A"/>
    <property type="match status" value="1"/>
</dbReference>
<dbReference type="InterPro" id="IPR013865">
    <property type="entry name" value="FAM32A"/>
</dbReference>
<dbReference type="EMBL" id="CAXHTA020000017">
    <property type="protein sequence ID" value="CAL5227074.1"/>
    <property type="molecule type" value="Genomic_DNA"/>
</dbReference>